<evidence type="ECO:0008006" key="4">
    <source>
        <dbReference type="Google" id="ProtNLM"/>
    </source>
</evidence>
<dbReference type="OrthoDB" id="5566524at2"/>
<gene>
    <name evidence="2" type="ORF">MAQ5080_01630</name>
</gene>
<dbReference type="Proteomes" id="UP000092627">
    <property type="component" value="Unassembled WGS sequence"/>
</dbReference>
<dbReference type="AlphaFoldDB" id="A0A1A8TBF9"/>
<proteinExistence type="predicted"/>
<feature type="chain" id="PRO_5008378939" description="Peptidoglycan-binding protein CsiV" evidence="1">
    <location>
        <begin position="20"/>
        <end position="236"/>
    </location>
</feature>
<dbReference type="STRING" id="295068.MAQ5080_01630"/>
<organism evidence="2 3">
    <name type="scientific">Marinomonas aquimarina</name>
    <dbReference type="NCBI Taxonomy" id="295068"/>
    <lineage>
        <taxon>Bacteria</taxon>
        <taxon>Pseudomonadati</taxon>
        <taxon>Pseudomonadota</taxon>
        <taxon>Gammaproteobacteria</taxon>
        <taxon>Oceanospirillales</taxon>
        <taxon>Oceanospirillaceae</taxon>
        <taxon>Marinomonas</taxon>
    </lineage>
</organism>
<accession>A0A1A8TBF9</accession>
<sequence length="236" mass="26395">MKALPLFILGLLSSAYLQANSLNLDTIDLDKARAYQAYVMTFEWPQSASSEDVEYQDIFSLEGLNRFAVNSGASAPSSVPNPFAKFQRTFANRTKVLSNNSWTLIFPDTGASISERFQSDAQENGYATFTGQVTFTLNRYLESNLRYQHYQFGQPAVAQSTEPPSQYPASGSTEAPQATYALQQSNWDGPTQVLSLRFRNKTASQKLNYVDHPIIGTLIYFEPLDLEQAIDLVSER</sequence>
<dbReference type="RefSeq" id="WP_067208874.1">
    <property type="nucleotide sequence ID" value="NZ_FLOC01000008.1"/>
</dbReference>
<evidence type="ECO:0000313" key="2">
    <source>
        <dbReference type="EMBL" id="SBS30294.1"/>
    </source>
</evidence>
<dbReference type="EMBL" id="FLOC01000008">
    <property type="protein sequence ID" value="SBS30294.1"/>
    <property type="molecule type" value="Genomic_DNA"/>
</dbReference>
<feature type="signal peptide" evidence="1">
    <location>
        <begin position="1"/>
        <end position="19"/>
    </location>
</feature>
<evidence type="ECO:0000256" key="1">
    <source>
        <dbReference type="SAM" id="SignalP"/>
    </source>
</evidence>
<evidence type="ECO:0000313" key="3">
    <source>
        <dbReference type="Proteomes" id="UP000092627"/>
    </source>
</evidence>
<protein>
    <recommendedName>
        <fullName evidence="4">Peptidoglycan-binding protein CsiV</fullName>
    </recommendedName>
</protein>
<keyword evidence="1" id="KW-0732">Signal</keyword>
<reference evidence="2 3" key="1">
    <citation type="submission" date="2016-06" db="EMBL/GenBank/DDBJ databases">
        <authorList>
            <person name="Kjaerup R.B."/>
            <person name="Dalgaard T.S."/>
            <person name="Juul-Madsen H.R."/>
        </authorList>
    </citation>
    <scope>NUCLEOTIDE SEQUENCE [LARGE SCALE GENOMIC DNA]</scope>
    <source>
        <strain evidence="2 3">CECT 5080</strain>
    </source>
</reference>
<name>A0A1A8TBF9_9GAMM</name>
<keyword evidence="3" id="KW-1185">Reference proteome</keyword>